<comment type="caution">
    <text evidence="2">The sequence shown here is derived from an EMBL/GenBank/DDBJ whole genome shotgun (WGS) entry which is preliminary data.</text>
</comment>
<evidence type="ECO:0008006" key="4">
    <source>
        <dbReference type="Google" id="ProtNLM"/>
    </source>
</evidence>
<evidence type="ECO:0000313" key="3">
    <source>
        <dbReference type="Proteomes" id="UP001465755"/>
    </source>
</evidence>
<feature type="compositionally biased region" description="Polar residues" evidence="1">
    <location>
        <begin position="102"/>
        <end position="147"/>
    </location>
</feature>
<dbReference type="Proteomes" id="UP001465755">
    <property type="component" value="Unassembled WGS sequence"/>
</dbReference>
<feature type="compositionally biased region" description="Low complexity" evidence="1">
    <location>
        <begin position="72"/>
        <end position="89"/>
    </location>
</feature>
<accession>A0AAW1NPH0</accession>
<proteinExistence type="predicted"/>
<evidence type="ECO:0000256" key="1">
    <source>
        <dbReference type="SAM" id="MobiDB-lite"/>
    </source>
</evidence>
<protein>
    <recommendedName>
        <fullName evidence="4">SGNH hydrolase-type esterase domain-containing protein</fullName>
    </recommendedName>
</protein>
<dbReference type="SUPFAM" id="SSF52266">
    <property type="entry name" value="SGNH hydrolase"/>
    <property type="match status" value="1"/>
</dbReference>
<feature type="region of interest" description="Disordered" evidence="1">
    <location>
        <begin position="57"/>
        <end position="163"/>
    </location>
</feature>
<feature type="region of interest" description="Disordered" evidence="1">
    <location>
        <begin position="1"/>
        <end position="45"/>
    </location>
</feature>
<feature type="region of interest" description="Disordered" evidence="1">
    <location>
        <begin position="188"/>
        <end position="211"/>
    </location>
</feature>
<dbReference type="PANTHER" id="PTHR37834">
    <property type="entry name" value="GDSL-LIKE LIPASE/ACYLHYDROLASE DOMAIN PROTEIN (AFU_ORTHOLOGUE AFUA_2G00620)"/>
    <property type="match status" value="1"/>
</dbReference>
<dbReference type="PANTHER" id="PTHR37834:SF2">
    <property type="entry name" value="ESTERASE, SGNH HYDROLASE-TYPE"/>
    <property type="match status" value="1"/>
</dbReference>
<evidence type="ECO:0000313" key="2">
    <source>
        <dbReference type="EMBL" id="KAK9789376.1"/>
    </source>
</evidence>
<reference evidence="2 3" key="1">
    <citation type="journal article" date="2024" name="Nat. Commun.">
        <title>Phylogenomics reveals the evolutionary origins of lichenization in chlorophyte algae.</title>
        <authorList>
            <person name="Puginier C."/>
            <person name="Libourel C."/>
            <person name="Otte J."/>
            <person name="Skaloud P."/>
            <person name="Haon M."/>
            <person name="Grisel S."/>
            <person name="Petersen M."/>
            <person name="Berrin J.G."/>
            <person name="Delaux P.M."/>
            <person name="Dal Grande F."/>
            <person name="Keller J."/>
        </authorList>
    </citation>
    <scope>NUCLEOTIDE SEQUENCE [LARGE SCALE GENOMIC DNA]</scope>
    <source>
        <strain evidence="2 3">SAG 2036</strain>
    </source>
</reference>
<gene>
    <name evidence="2" type="ORF">WJX73_003472</name>
</gene>
<organism evidence="2 3">
    <name type="scientific">Symbiochloris irregularis</name>
    <dbReference type="NCBI Taxonomy" id="706552"/>
    <lineage>
        <taxon>Eukaryota</taxon>
        <taxon>Viridiplantae</taxon>
        <taxon>Chlorophyta</taxon>
        <taxon>core chlorophytes</taxon>
        <taxon>Trebouxiophyceae</taxon>
        <taxon>Trebouxiales</taxon>
        <taxon>Trebouxiaceae</taxon>
        <taxon>Symbiochloris</taxon>
    </lineage>
</organism>
<name>A0AAW1NPH0_9CHLO</name>
<dbReference type="EMBL" id="JALJOQ010000209">
    <property type="protein sequence ID" value="KAK9789376.1"/>
    <property type="molecule type" value="Genomic_DNA"/>
</dbReference>
<dbReference type="InterPro" id="IPR036514">
    <property type="entry name" value="SGNH_hydro_sf"/>
</dbReference>
<feature type="compositionally biased region" description="Basic and acidic residues" evidence="1">
    <location>
        <begin position="188"/>
        <end position="199"/>
    </location>
</feature>
<dbReference type="AlphaFoldDB" id="A0AAW1NPH0"/>
<dbReference type="InterPro" id="IPR052762">
    <property type="entry name" value="PCW_deacetylase/CE"/>
</dbReference>
<sequence length="518" mass="54840">MDSIQAPTAPAADTALSSAGRDPSSLLANGEAERQSGRAEGSGAAVNSPFAVAELPTHQSSLGSASHCRKGSTALSSMSSSLTSEPSLPWADPSLLDDLGQVTVNSRSAGHSSATGSRLDNQRSGTETLASMKSRPTSTSGRLSSATLPLPSAGAAPSETAPYGDIDAVNDDNMAELLDDFAAEHFEAPQGDRDAKAVKSEPPSEGFSSLSPSELQMVLQLTEDFKQDPKSLNEALGTLTLTAFSLGSLSLSSVQVAFESSDIVTVEFEALLDSTNPSAVLFRFGVDQAAEVQQIAVPSGISTWSAAGLTAEQHSLTITRLDEGIYGPVWLSNISLSSNGRFVEPALLQSLSSGRRMLFLGDSITSGWGANGNSSCQFFQLGSYYLLEVDTEDVEITYPWLVASKFSADTQVVAWEGARQNPFPSWESYKPANLFPPTIPQLWHQAIPDNASSQANFSAWVPQVVVMAGGANDFREVPPLAPMDDWVAQYISFIEQVQSTYGSSLTTIVVVAWLMYAD</sequence>
<dbReference type="Gene3D" id="3.40.50.1110">
    <property type="entry name" value="SGNH hydrolase"/>
    <property type="match status" value="1"/>
</dbReference>
<keyword evidence="3" id="KW-1185">Reference proteome</keyword>